<proteinExistence type="predicted"/>
<comment type="caution">
    <text evidence="2">The sequence shown here is derived from an EMBL/GenBank/DDBJ whole genome shotgun (WGS) entry which is preliminary data.</text>
</comment>
<feature type="region of interest" description="Disordered" evidence="1">
    <location>
        <begin position="1"/>
        <end position="31"/>
    </location>
</feature>
<gene>
    <name evidence="2" type="ORF">BS47DRAFT_1351395</name>
</gene>
<evidence type="ECO:0000313" key="3">
    <source>
        <dbReference type="Proteomes" id="UP000886523"/>
    </source>
</evidence>
<name>A0A9P6DM63_9AGAM</name>
<evidence type="ECO:0000313" key="2">
    <source>
        <dbReference type="EMBL" id="KAF9507621.1"/>
    </source>
</evidence>
<feature type="compositionally biased region" description="Polar residues" evidence="1">
    <location>
        <begin position="1"/>
        <end position="23"/>
    </location>
</feature>
<keyword evidence="3" id="KW-1185">Reference proteome</keyword>
<dbReference type="Proteomes" id="UP000886523">
    <property type="component" value="Unassembled WGS sequence"/>
</dbReference>
<dbReference type="EMBL" id="MU129076">
    <property type="protein sequence ID" value="KAF9507621.1"/>
    <property type="molecule type" value="Genomic_DNA"/>
</dbReference>
<dbReference type="AlphaFoldDB" id="A0A9P6DM63"/>
<reference evidence="2" key="1">
    <citation type="journal article" date="2020" name="Nat. Commun.">
        <title>Large-scale genome sequencing of mycorrhizal fungi provides insights into the early evolution of symbiotic traits.</title>
        <authorList>
            <person name="Miyauchi S."/>
            <person name="Kiss E."/>
            <person name="Kuo A."/>
            <person name="Drula E."/>
            <person name="Kohler A."/>
            <person name="Sanchez-Garcia M."/>
            <person name="Morin E."/>
            <person name="Andreopoulos B."/>
            <person name="Barry K.W."/>
            <person name="Bonito G."/>
            <person name="Buee M."/>
            <person name="Carver A."/>
            <person name="Chen C."/>
            <person name="Cichocki N."/>
            <person name="Clum A."/>
            <person name="Culley D."/>
            <person name="Crous P.W."/>
            <person name="Fauchery L."/>
            <person name="Girlanda M."/>
            <person name="Hayes R.D."/>
            <person name="Keri Z."/>
            <person name="LaButti K."/>
            <person name="Lipzen A."/>
            <person name="Lombard V."/>
            <person name="Magnuson J."/>
            <person name="Maillard F."/>
            <person name="Murat C."/>
            <person name="Nolan M."/>
            <person name="Ohm R.A."/>
            <person name="Pangilinan J."/>
            <person name="Pereira M.F."/>
            <person name="Perotto S."/>
            <person name="Peter M."/>
            <person name="Pfister S."/>
            <person name="Riley R."/>
            <person name="Sitrit Y."/>
            <person name="Stielow J.B."/>
            <person name="Szollosi G."/>
            <person name="Zifcakova L."/>
            <person name="Stursova M."/>
            <person name="Spatafora J.W."/>
            <person name="Tedersoo L."/>
            <person name="Vaario L.M."/>
            <person name="Yamada A."/>
            <person name="Yan M."/>
            <person name="Wang P."/>
            <person name="Xu J."/>
            <person name="Bruns T."/>
            <person name="Baldrian P."/>
            <person name="Vilgalys R."/>
            <person name="Dunand C."/>
            <person name="Henrissat B."/>
            <person name="Grigoriev I.V."/>
            <person name="Hibbett D."/>
            <person name="Nagy L.G."/>
            <person name="Martin F.M."/>
        </authorList>
    </citation>
    <scope>NUCLEOTIDE SEQUENCE</scope>
    <source>
        <strain evidence="2">UP504</strain>
    </source>
</reference>
<accession>A0A9P6DM63</accession>
<evidence type="ECO:0000256" key="1">
    <source>
        <dbReference type="SAM" id="MobiDB-lite"/>
    </source>
</evidence>
<protein>
    <submittedName>
        <fullName evidence="2">Uncharacterized protein</fullName>
    </submittedName>
</protein>
<organism evidence="2 3">
    <name type="scientific">Hydnum rufescens UP504</name>
    <dbReference type="NCBI Taxonomy" id="1448309"/>
    <lineage>
        <taxon>Eukaryota</taxon>
        <taxon>Fungi</taxon>
        <taxon>Dikarya</taxon>
        <taxon>Basidiomycota</taxon>
        <taxon>Agaricomycotina</taxon>
        <taxon>Agaricomycetes</taxon>
        <taxon>Cantharellales</taxon>
        <taxon>Hydnaceae</taxon>
        <taxon>Hydnum</taxon>
    </lineage>
</organism>
<sequence>MGESASKSPLRSRISISVNSKTSAPEKCASASTHIKTHPAHALLVLTTLWSTPTHGIIHNLVCKPCC</sequence>